<protein>
    <submittedName>
        <fullName evidence="2">Uncharacterized protein</fullName>
    </submittedName>
</protein>
<proteinExistence type="predicted"/>
<dbReference type="EMBL" id="JBHSKP010000005">
    <property type="protein sequence ID" value="MFC5152150.1"/>
    <property type="molecule type" value="Genomic_DNA"/>
</dbReference>
<dbReference type="InterPro" id="IPR036162">
    <property type="entry name" value="Resolvase-like_N_sf"/>
</dbReference>
<accession>A0ABW0AIW8</accession>
<dbReference type="SUPFAM" id="SSF53041">
    <property type="entry name" value="Resolvase-like"/>
    <property type="match status" value="1"/>
</dbReference>
<dbReference type="Proteomes" id="UP001596160">
    <property type="component" value="Unassembled WGS sequence"/>
</dbReference>
<sequence>MTVVVDASSESAATSPPECRRDMVRDTGKLLLAYGHDGPWDLDDPNGENRFTVEAWGAQMELRAIQRRNREATIKARQKGRVKAKLSYAASAIPS</sequence>
<reference evidence="3" key="1">
    <citation type="journal article" date="2019" name="Int. J. Syst. Evol. Microbiol.">
        <title>The Global Catalogue of Microorganisms (GCM) 10K type strain sequencing project: providing services to taxonomists for standard genome sequencing and annotation.</title>
        <authorList>
            <consortium name="The Broad Institute Genomics Platform"/>
            <consortium name="The Broad Institute Genome Sequencing Center for Infectious Disease"/>
            <person name="Wu L."/>
            <person name="Ma J."/>
        </authorList>
    </citation>
    <scope>NUCLEOTIDE SEQUENCE [LARGE SCALE GENOMIC DNA]</scope>
    <source>
        <strain evidence="3">PCU 266</strain>
    </source>
</reference>
<name>A0ABW0AIW8_9ACTN</name>
<feature type="compositionally biased region" description="Low complexity" evidence="1">
    <location>
        <begin position="7"/>
        <end position="17"/>
    </location>
</feature>
<evidence type="ECO:0000313" key="3">
    <source>
        <dbReference type="Proteomes" id="UP001596160"/>
    </source>
</evidence>
<gene>
    <name evidence="2" type="ORF">ACFPRH_10430</name>
</gene>
<evidence type="ECO:0000313" key="2">
    <source>
        <dbReference type="EMBL" id="MFC5152150.1"/>
    </source>
</evidence>
<dbReference type="RefSeq" id="WP_344477677.1">
    <property type="nucleotide sequence ID" value="NZ_BAAASB010000008.1"/>
</dbReference>
<keyword evidence="3" id="KW-1185">Reference proteome</keyword>
<comment type="caution">
    <text evidence="2">The sequence shown here is derived from an EMBL/GenBank/DDBJ whole genome shotgun (WGS) entry which is preliminary data.</text>
</comment>
<organism evidence="2 3">
    <name type="scientific">Streptomyces amakusaensis</name>
    <dbReference type="NCBI Taxonomy" id="67271"/>
    <lineage>
        <taxon>Bacteria</taxon>
        <taxon>Bacillati</taxon>
        <taxon>Actinomycetota</taxon>
        <taxon>Actinomycetes</taxon>
        <taxon>Kitasatosporales</taxon>
        <taxon>Streptomycetaceae</taxon>
        <taxon>Streptomyces</taxon>
    </lineage>
</organism>
<evidence type="ECO:0000256" key="1">
    <source>
        <dbReference type="SAM" id="MobiDB-lite"/>
    </source>
</evidence>
<feature type="region of interest" description="Disordered" evidence="1">
    <location>
        <begin position="1"/>
        <end position="20"/>
    </location>
</feature>